<comment type="caution">
    <text evidence="2">The sequence shown here is derived from an EMBL/GenBank/DDBJ whole genome shotgun (WGS) entry which is preliminary data.</text>
</comment>
<evidence type="ECO:0000313" key="3">
    <source>
        <dbReference type="Proteomes" id="UP000712600"/>
    </source>
</evidence>
<dbReference type="Proteomes" id="UP000712600">
    <property type="component" value="Unassembled WGS sequence"/>
</dbReference>
<sequence length="158" mass="18240">MQVAGKKGNHTSIISQTTGNLRFFCKKTYTDFSFSVIVRIIKCKTVGMIASNDCLVYSDSNFIQFDEVKKFEYDISYKFFRVSVSKDERSSHERREASYFSSSIYYGGQQHYSPPRAHDASSTSPSHHHPKETDDRTDTTASASRGNWWKGIYRFHTF</sequence>
<name>A0A8S9Q3A5_BRACR</name>
<organism evidence="2 3">
    <name type="scientific">Brassica cretica</name>
    <name type="common">Mustard</name>
    <dbReference type="NCBI Taxonomy" id="69181"/>
    <lineage>
        <taxon>Eukaryota</taxon>
        <taxon>Viridiplantae</taxon>
        <taxon>Streptophyta</taxon>
        <taxon>Embryophyta</taxon>
        <taxon>Tracheophyta</taxon>
        <taxon>Spermatophyta</taxon>
        <taxon>Magnoliopsida</taxon>
        <taxon>eudicotyledons</taxon>
        <taxon>Gunneridae</taxon>
        <taxon>Pentapetalae</taxon>
        <taxon>rosids</taxon>
        <taxon>malvids</taxon>
        <taxon>Brassicales</taxon>
        <taxon>Brassicaceae</taxon>
        <taxon>Brassiceae</taxon>
        <taxon>Brassica</taxon>
    </lineage>
</organism>
<accession>A0A8S9Q3A5</accession>
<evidence type="ECO:0000256" key="1">
    <source>
        <dbReference type="SAM" id="MobiDB-lite"/>
    </source>
</evidence>
<proteinExistence type="predicted"/>
<protein>
    <submittedName>
        <fullName evidence="2">Uncharacterized protein</fullName>
    </submittedName>
</protein>
<gene>
    <name evidence="2" type="ORF">F2Q69_00018455</name>
</gene>
<evidence type="ECO:0000313" key="2">
    <source>
        <dbReference type="EMBL" id="KAF3537129.1"/>
    </source>
</evidence>
<reference evidence="2" key="1">
    <citation type="submission" date="2019-12" db="EMBL/GenBank/DDBJ databases">
        <title>Genome sequencing and annotation of Brassica cretica.</title>
        <authorList>
            <person name="Studholme D.J."/>
            <person name="Sarris P."/>
        </authorList>
    </citation>
    <scope>NUCLEOTIDE SEQUENCE</scope>
    <source>
        <strain evidence="2">PFS-109/04</strain>
        <tissue evidence="2">Leaf</tissue>
    </source>
</reference>
<dbReference type="PANTHER" id="PTHR33738">
    <property type="entry name" value="EMB|CAB82975.1"/>
    <property type="match status" value="1"/>
</dbReference>
<dbReference type="PANTHER" id="PTHR33738:SF16">
    <property type="entry name" value="CELL WALL RBR3-LIKE PROTEIN"/>
    <property type="match status" value="1"/>
</dbReference>
<feature type="region of interest" description="Disordered" evidence="1">
    <location>
        <begin position="112"/>
        <end position="142"/>
    </location>
</feature>
<dbReference type="AlphaFoldDB" id="A0A8S9Q3A5"/>
<dbReference type="EMBL" id="QGKX02001290">
    <property type="protein sequence ID" value="KAF3537129.1"/>
    <property type="molecule type" value="Genomic_DNA"/>
</dbReference>